<feature type="non-terminal residue" evidence="1">
    <location>
        <position position="41"/>
    </location>
</feature>
<evidence type="ECO:0000313" key="2">
    <source>
        <dbReference type="Proteomes" id="UP000789396"/>
    </source>
</evidence>
<dbReference type="AlphaFoldDB" id="A0A9N9PGF3"/>
<reference evidence="1" key="1">
    <citation type="submission" date="2021-06" db="EMBL/GenBank/DDBJ databases">
        <authorList>
            <person name="Kallberg Y."/>
            <person name="Tangrot J."/>
            <person name="Rosling A."/>
        </authorList>
    </citation>
    <scope>NUCLEOTIDE SEQUENCE</scope>
    <source>
        <strain evidence="1">IN212</strain>
    </source>
</reference>
<organism evidence="1 2">
    <name type="scientific">Racocetra fulgida</name>
    <dbReference type="NCBI Taxonomy" id="60492"/>
    <lineage>
        <taxon>Eukaryota</taxon>
        <taxon>Fungi</taxon>
        <taxon>Fungi incertae sedis</taxon>
        <taxon>Mucoromycota</taxon>
        <taxon>Glomeromycotina</taxon>
        <taxon>Glomeromycetes</taxon>
        <taxon>Diversisporales</taxon>
        <taxon>Gigasporaceae</taxon>
        <taxon>Racocetra</taxon>
    </lineage>
</organism>
<dbReference type="EMBL" id="CAJVPZ010094989">
    <property type="protein sequence ID" value="CAG8817882.1"/>
    <property type="molecule type" value="Genomic_DNA"/>
</dbReference>
<proteinExistence type="predicted"/>
<sequence>LTFNKKRRVSITHLSSTQLRSLFPTLNISLNYLPISNLINL</sequence>
<accession>A0A9N9PGF3</accession>
<dbReference type="Proteomes" id="UP000789396">
    <property type="component" value="Unassembled WGS sequence"/>
</dbReference>
<feature type="non-terminal residue" evidence="1">
    <location>
        <position position="1"/>
    </location>
</feature>
<name>A0A9N9PGF3_9GLOM</name>
<protein>
    <submittedName>
        <fullName evidence="1">4637_t:CDS:1</fullName>
    </submittedName>
</protein>
<keyword evidence="2" id="KW-1185">Reference proteome</keyword>
<comment type="caution">
    <text evidence="1">The sequence shown here is derived from an EMBL/GenBank/DDBJ whole genome shotgun (WGS) entry which is preliminary data.</text>
</comment>
<evidence type="ECO:0000313" key="1">
    <source>
        <dbReference type="EMBL" id="CAG8817882.1"/>
    </source>
</evidence>
<gene>
    <name evidence="1" type="ORF">RFULGI_LOCUS19381</name>
</gene>